<dbReference type="RefSeq" id="WP_041049072.1">
    <property type="nucleotide sequence ID" value="NZ_JXAK01000034.1"/>
</dbReference>
<evidence type="ECO:0000313" key="2">
    <source>
        <dbReference type="Proteomes" id="UP000031967"/>
    </source>
</evidence>
<keyword evidence="2" id="KW-1185">Reference proteome</keyword>
<comment type="caution">
    <text evidence="1">The sequence shown here is derived from an EMBL/GenBank/DDBJ whole genome shotgun (WGS) entry which is preliminary data.</text>
</comment>
<dbReference type="Gene3D" id="3.40.50.300">
    <property type="entry name" value="P-loop containing nucleotide triphosphate hydrolases"/>
    <property type="match status" value="1"/>
</dbReference>
<dbReference type="Pfam" id="PF13207">
    <property type="entry name" value="AAA_17"/>
    <property type="match status" value="1"/>
</dbReference>
<organism evidence="1 2">
    <name type="scientific">Gordoniibacillus kamchatkensis</name>
    <dbReference type="NCBI Taxonomy" id="1590651"/>
    <lineage>
        <taxon>Bacteria</taxon>
        <taxon>Bacillati</taxon>
        <taxon>Bacillota</taxon>
        <taxon>Bacilli</taxon>
        <taxon>Bacillales</taxon>
        <taxon>Paenibacillaceae</taxon>
        <taxon>Gordoniibacillus</taxon>
    </lineage>
</organism>
<dbReference type="SUPFAM" id="SSF52540">
    <property type="entry name" value="P-loop containing nucleoside triphosphate hydrolases"/>
    <property type="match status" value="1"/>
</dbReference>
<evidence type="ECO:0008006" key="3">
    <source>
        <dbReference type="Google" id="ProtNLM"/>
    </source>
</evidence>
<evidence type="ECO:0000313" key="1">
    <source>
        <dbReference type="EMBL" id="KIL39596.1"/>
    </source>
</evidence>
<dbReference type="EMBL" id="JXAK01000034">
    <property type="protein sequence ID" value="KIL39596.1"/>
    <property type="molecule type" value="Genomic_DNA"/>
</dbReference>
<proteinExistence type="predicted"/>
<dbReference type="Proteomes" id="UP000031967">
    <property type="component" value="Unassembled WGS sequence"/>
</dbReference>
<sequence length="179" mass="20183">MNNIIFIGGVHGVGKTTICNELVSTHQIPAYSASRIISELKNQNFPQDKLIPDIDINQALLIEGLKDVKAREKAFILDGHFCLINEKRTVSKIPETVFQQIKPIACIVVSDAVNNIVERLKMRDSIHYEPAFIENFQDEEINHAVFLANNLNIPYYIYNQSLNSAAHLHKFITGLGVLK</sequence>
<dbReference type="InterPro" id="IPR027417">
    <property type="entry name" value="P-loop_NTPase"/>
</dbReference>
<name>A0ABR5AEW1_9BACL</name>
<accession>A0ABR5AEW1</accession>
<reference evidence="1 2" key="1">
    <citation type="submission" date="2014-12" db="EMBL/GenBank/DDBJ databases">
        <title>Draft genome sequence of Paenibacillus kamchatkensis strain B-2647.</title>
        <authorList>
            <person name="Karlyshev A.V."/>
            <person name="Kudryashova E.B."/>
        </authorList>
    </citation>
    <scope>NUCLEOTIDE SEQUENCE [LARGE SCALE GENOMIC DNA]</scope>
    <source>
        <strain evidence="1 2">VKM B-2647</strain>
    </source>
</reference>
<protein>
    <recommendedName>
        <fullName evidence="3">Adenylate kinase</fullName>
    </recommendedName>
</protein>
<gene>
    <name evidence="1" type="ORF">SD70_18880</name>
</gene>